<sequence>MASHKGGPTLPWSWLPYINHSQPSRSNSLIKPHHRFQATTDGPPLPTTNPLLLVPTNIISLPSQPSAPQQLVAKYTIEQESSPVVSKDTQFGVGATSRTISRTPTPTSPSSKNYALQNRRASVMEKSVADPLQKGRSVADPSLMVCHRRSRGRYFQRRLTATDQQRTSLATDQRRIRISGGSPTDLDCDGSATDNNSDESAAKYQRWILLATD</sequence>
<dbReference type="Proteomes" id="UP001172457">
    <property type="component" value="Chromosome 3"/>
</dbReference>
<feature type="compositionally biased region" description="Polar residues" evidence="1">
    <location>
        <begin position="161"/>
        <end position="171"/>
    </location>
</feature>
<dbReference type="EMBL" id="JARYMX010000003">
    <property type="protein sequence ID" value="KAJ9557309.1"/>
    <property type="molecule type" value="Genomic_DNA"/>
</dbReference>
<keyword evidence="3" id="KW-1185">Reference proteome</keyword>
<feature type="region of interest" description="Disordered" evidence="1">
    <location>
        <begin position="161"/>
        <end position="197"/>
    </location>
</feature>
<protein>
    <submittedName>
        <fullName evidence="2">Uncharacterized protein</fullName>
    </submittedName>
</protein>
<comment type="caution">
    <text evidence="2">The sequence shown here is derived from an EMBL/GenBank/DDBJ whole genome shotgun (WGS) entry which is preliminary data.</text>
</comment>
<feature type="compositionally biased region" description="Low complexity" evidence="1">
    <location>
        <begin position="97"/>
        <end position="111"/>
    </location>
</feature>
<evidence type="ECO:0000256" key="1">
    <source>
        <dbReference type="SAM" id="MobiDB-lite"/>
    </source>
</evidence>
<reference evidence="2" key="1">
    <citation type="submission" date="2023-03" db="EMBL/GenBank/DDBJ databases">
        <title>Chromosome-scale reference genome and RAD-based genetic map of yellow starthistle (Centaurea solstitialis) reveal putative structural variation and QTLs associated with invader traits.</title>
        <authorList>
            <person name="Reatini B."/>
            <person name="Cang F.A."/>
            <person name="Jiang Q."/>
            <person name="Mckibben M.T.W."/>
            <person name="Barker M.S."/>
            <person name="Rieseberg L.H."/>
            <person name="Dlugosch K.M."/>
        </authorList>
    </citation>
    <scope>NUCLEOTIDE SEQUENCE</scope>
    <source>
        <strain evidence="2">CAN-66</strain>
        <tissue evidence="2">Leaf</tissue>
    </source>
</reference>
<name>A0AA38TAD5_9ASTR</name>
<evidence type="ECO:0000313" key="2">
    <source>
        <dbReference type="EMBL" id="KAJ9557309.1"/>
    </source>
</evidence>
<proteinExistence type="predicted"/>
<feature type="region of interest" description="Disordered" evidence="1">
    <location>
        <begin position="97"/>
        <end position="131"/>
    </location>
</feature>
<accession>A0AA38TAD5</accession>
<dbReference type="AlphaFoldDB" id="A0AA38TAD5"/>
<evidence type="ECO:0000313" key="3">
    <source>
        <dbReference type="Proteomes" id="UP001172457"/>
    </source>
</evidence>
<organism evidence="2 3">
    <name type="scientific">Centaurea solstitialis</name>
    <name type="common">yellow star-thistle</name>
    <dbReference type="NCBI Taxonomy" id="347529"/>
    <lineage>
        <taxon>Eukaryota</taxon>
        <taxon>Viridiplantae</taxon>
        <taxon>Streptophyta</taxon>
        <taxon>Embryophyta</taxon>
        <taxon>Tracheophyta</taxon>
        <taxon>Spermatophyta</taxon>
        <taxon>Magnoliopsida</taxon>
        <taxon>eudicotyledons</taxon>
        <taxon>Gunneridae</taxon>
        <taxon>Pentapetalae</taxon>
        <taxon>asterids</taxon>
        <taxon>campanulids</taxon>
        <taxon>Asterales</taxon>
        <taxon>Asteraceae</taxon>
        <taxon>Carduoideae</taxon>
        <taxon>Cardueae</taxon>
        <taxon>Centaureinae</taxon>
        <taxon>Centaurea</taxon>
    </lineage>
</organism>
<gene>
    <name evidence="2" type="ORF">OSB04_011923</name>
</gene>